<dbReference type="SUPFAM" id="SSF53098">
    <property type="entry name" value="Ribonuclease H-like"/>
    <property type="match status" value="1"/>
</dbReference>
<dbReference type="InterPro" id="IPR012337">
    <property type="entry name" value="RNaseH-like_sf"/>
</dbReference>
<comment type="caution">
    <text evidence="2">The sequence shown here is derived from an EMBL/GenBank/DDBJ whole genome shotgun (WGS) entry which is preliminary data.</text>
</comment>
<evidence type="ECO:0000259" key="1">
    <source>
        <dbReference type="Pfam" id="PF16473"/>
    </source>
</evidence>
<reference evidence="2" key="1">
    <citation type="submission" date="2022-01" db="EMBL/GenBank/DDBJ databases">
        <title>Comparison of Fish pathogen Aeromonas spp.</title>
        <authorList>
            <person name="Dubey S."/>
            <person name="Sorum H."/>
            <person name="Munangandu H.M."/>
        </authorList>
    </citation>
    <scope>NUCLEOTIDE SEQUENCE</scope>
    <source>
        <strain evidence="2">SD/21-15</strain>
    </source>
</reference>
<dbReference type="EMBL" id="JAJVCY010000002">
    <property type="protein sequence ID" value="MCV3287063.1"/>
    <property type="molecule type" value="Genomic_DNA"/>
</dbReference>
<sequence>MNSNPSLVAVVDIETLGQGQDAVIGTIGIVIVDVAQLRVVDEFYCRVDLAQGRQRDDDTLAFWERQKVESPAAWEEMFGNAGRLFLVDALQALANFLGRHFKKVAAVELMGNGSEFDNVLLTHAYQQWGVEQPWWFRGNQSLRTVVWMGRQLLGIDPKYQLPFEGTRHHALHDARHEAAYLIHILNAFKQGLTGGVSAGHDIQSGAAT</sequence>
<dbReference type="RefSeq" id="WP_042648552.1">
    <property type="nucleotide sequence ID" value="NZ_CAWMGL010000047.1"/>
</dbReference>
<evidence type="ECO:0000313" key="3">
    <source>
        <dbReference type="Proteomes" id="UP001208651"/>
    </source>
</evidence>
<accession>A0AAW5RIL8</accession>
<dbReference type="AlphaFoldDB" id="A0AAW5RIL8"/>
<evidence type="ECO:0000313" key="2">
    <source>
        <dbReference type="EMBL" id="MCV3287063.1"/>
    </source>
</evidence>
<dbReference type="Gene3D" id="3.30.420.10">
    <property type="entry name" value="Ribonuclease H-like superfamily/Ribonuclease H"/>
    <property type="match status" value="1"/>
</dbReference>
<dbReference type="InterPro" id="IPR033390">
    <property type="entry name" value="Rv2179c-like"/>
</dbReference>
<dbReference type="Proteomes" id="UP001208651">
    <property type="component" value="Unassembled WGS sequence"/>
</dbReference>
<dbReference type="GO" id="GO:0003676">
    <property type="term" value="F:nucleic acid binding"/>
    <property type="evidence" value="ECO:0007669"/>
    <property type="project" value="InterPro"/>
</dbReference>
<dbReference type="Pfam" id="PF16473">
    <property type="entry name" value="Rv2179c-like"/>
    <property type="match status" value="1"/>
</dbReference>
<protein>
    <submittedName>
        <fullName evidence="2">3'-5' exoribonuclease</fullName>
    </submittedName>
</protein>
<gene>
    <name evidence="2" type="ORF">LZT28_02160</name>
</gene>
<dbReference type="InterPro" id="IPR036397">
    <property type="entry name" value="RNaseH_sf"/>
</dbReference>
<feature type="domain" description="3'-5' exoribonuclease Rv2179c-like" evidence="1">
    <location>
        <begin position="10"/>
        <end position="183"/>
    </location>
</feature>
<proteinExistence type="predicted"/>
<organism evidence="2 3">
    <name type="scientific">Aeromonas media</name>
    <dbReference type="NCBI Taxonomy" id="651"/>
    <lineage>
        <taxon>Bacteria</taxon>
        <taxon>Pseudomonadati</taxon>
        <taxon>Pseudomonadota</taxon>
        <taxon>Gammaproteobacteria</taxon>
        <taxon>Aeromonadales</taxon>
        <taxon>Aeromonadaceae</taxon>
        <taxon>Aeromonas</taxon>
    </lineage>
</organism>
<name>A0AAW5RIL8_AERME</name>